<feature type="region of interest" description="Disordered" evidence="3">
    <location>
        <begin position="1"/>
        <end position="29"/>
    </location>
</feature>
<evidence type="ECO:0000313" key="7">
    <source>
        <dbReference type="Proteomes" id="UP001150941"/>
    </source>
</evidence>
<dbReference type="PROSITE" id="PS50850">
    <property type="entry name" value="MFS"/>
    <property type="match status" value="1"/>
</dbReference>
<dbReference type="PANTHER" id="PTHR11360:SF177">
    <property type="entry name" value="RIBOFLAVIN TRANSPORTER MCH5"/>
    <property type="match status" value="1"/>
</dbReference>
<dbReference type="EMBL" id="JAPQKS010000003">
    <property type="protein sequence ID" value="KAJ5238983.1"/>
    <property type="molecule type" value="Genomic_DNA"/>
</dbReference>
<dbReference type="AlphaFoldDB" id="A0A9W9P6U6"/>
<comment type="caution">
    <text evidence="6">The sequence shown here is derived from an EMBL/GenBank/DDBJ whole genome shotgun (WGS) entry which is preliminary data.</text>
</comment>
<feature type="transmembrane region" description="Helical" evidence="4">
    <location>
        <begin position="408"/>
        <end position="426"/>
    </location>
</feature>
<reference evidence="6" key="1">
    <citation type="submission" date="2022-11" db="EMBL/GenBank/DDBJ databases">
        <authorList>
            <person name="Petersen C."/>
        </authorList>
    </citation>
    <scope>NUCLEOTIDE SEQUENCE</scope>
    <source>
        <strain evidence="6">IBT 19713</strain>
    </source>
</reference>
<reference evidence="6" key="2">
    <citation type="journal article" date="2023" name="IMA Fungus">
        <title>Comparative genomic study of the Penicillium genus elucidates a diverse pangenome and 15 lateral gene transfer events.</title>
        <authorList>
            <person name="Petersen C."/>
            <person name="Sorensen T."/>
            <person name="Nielsen M.R."/>
            <person name="Sondergaard T.E."/>
            <person name="Sorensen J.L."/>
            <person name="Fitzpatrick D.A."/>
            <person name="Frisvad J.C."/>
            <person name="Nielsen K.L."/>
        </authorList>
    </citation>
    <scope>NUCLEOTIDE SEQUENCE</scope>
    <source>
        <strain evidence="6">IBT 19713</strain>
    </source>
</reference>
<dbReference type="RefSeq" id="XP_058331902.1">
    <property type="nucleotide sequence ID" value="XM_058472899.1"/>
</dbReference>
<comment type="similarity">
    <text evidence="2">Belongs to the major facilitator superfamily. Monocarboxylate porter (TC 2.A.1.13) family.</text>
</comment>
<evidence type="ECO:0000256" key="3">
    <source>
        <dbReference type="SAM" id="MobiDB-lite"/>
    </source>
</evidence>
<organism evidence="6 7">
    <name type="scientific">Penicillium chermesinum</name>
    <dbReference type="NCBI Taxonomy" id="63820"/>
    <lineage>
        <taxon>Eukaryota</taxon>
        <taxon>Fungi</taxon>
        <taxon>Dikarya</taxon>
        <taxon>Ascomycota</taxon>
        <taxon>Pezizomycotina</taxon>
        <taxon>Eurotiomycetes</taxon>
        <taxon>Eurotiomycetidae</taxon>
        <taxon>Eurotiales</taxon>
        <taxon>Aspergillaceae</taxon>
        <taxon>Penicillium</taxon>
    </lineage>
</organism>
<dbReference type="Pfam" id="PF07690">
    <property type="entry name" value="MFS_1"/>
    <property type="match status" value="1"/>
</dbReference>
<feature type="transmembrane region" description="Helical" evidence="4">
    <location>
        <begin position="438"/>
        <end position="460"/>
    </location>
</feature>
<name>A0A9W9P6U6_9EURO</name>
<feature type="transmembrane region" description="Helical" evidence="4">
    <location>
        <begin position="173"/>
        <end position="194"/>
    </location>
</feature>
<feature type="transmembrane region" description="Helical" evidence="4">
    <location>
        <begin position="315"/>
        <end position="335"/>
    </location>
</feature>
<evidence type="ECO:0000313" key="6">
    <source>
        <dbReference type="EMBL" id="KAJ5238983.1"/>
    </source>
</evidence>
<evidence type="ECO:0000259" key="5">
    <source>
        <dbReference type="PROSITE" id="PS50850"/>
    </source>
</evidence>
<dbReference type="SUPFAM" id="SSF103473">
    <property type="entry name" value="MFS general substrate transporter"/>
    <property type="match status" value="1"/>
</dbReference>
<gene>
    <name evidence="6" type="ORF">N7468_003602</name>
</gene>
<dbReference type="GO" id="GO:0016020">
    <property type="term" value="C:membrane"/>
    <property type="evidence" value="ECO:0007669"/>
    <property type="project" value="UniProtKB-SubCell"/>
</dbReference>
<dbReference type="GO" id="GO:0022857">
    <property type="term" value="F:transmembrane transporter activity"/>
    <property type="evidence" value="ECO:0007669"/>
    <property type="project" value="InterPro"/>
</dbReference>
<keyword evidence="7" id="KW-1185">Reference proteome</keyword>
<feature type="transmembrane region" description="Helical" evidence="4">
    <location>
        <begin position="372"/>
        <end position="396"/>
    </location>
</feature>
<protein>
    <recommendedName>
        <fullName evidence="5">Major facilitator superfamily (MFS) profile domain-containing protein</fullName>
    </recommendedName>
</protein>
<dbReference type="Gene3D" id="1.20.1250.20">
    <property type="entry name" value="MFS general substrate transporter like domains"/>
    <property type="match status" value="1"/>
</dbReference>
<feature type="transmembrane region" description="Helical" evidence="4">
    <location>
        <begin position="206"/>
        <end position="227"/>
    </location>
</feature>
<keyword evidence="4" id="KW-0472">Membrane</keyword>
<feature type="transmembrane region" description="Helical" evidence="4">
    <location>
        <begin position="118"/>
        <end position="137"/>
    </location>
</feature>
<dbReference type="OrthoDB" id="410267at2759"/>
<feature type="domain" description="Major facilitator superfamily (MFS) profile" evidence="5">
    <location>
        <begin position="241"/>
        <end position="471"/>
    </location>
</feature>
<keyword evidence="4" id="KW-0812">Transmembrane</keyword>
<feature type="transmembrane region" description="Helical" evidence="4">
    <location>
        <begin position="149"/>
        <end position="167"/>
    </location>
</feature>
<proteinExistence type="inferred from homology"/>
<dbReference type="InterPro" id="IPR050327">
    <property type="entry name" value="Proton-linked_MCT"/>
</dbReference>
<feature type="transmembrane region" description="Helical" evidence="4">
    <location>
        <begin position="347"/>
        <end position="366"/>
    </location>
</feature>
<sequence>MATETTTGAISLDQQVPPNEPQGSSVSKSAYPSANASIYDEEAPRSAFSVIEPTAHLSTVTTHILEPVASDTFPDGGLRSWSVVVGSFFLLMSSYGLMNSTGVLQSYFASHQLANYSTSAVGWIPGVFTFFGLVLSAQAGSLFDRYGPTGILAAGTVCYTTGLLLLAECKLYWQFLLTLGVLAGTGAALLSTAAMAAVPHWFNARVGLAMGIAMAGGGVGGVTFPLILRAAFTKLGYKWSIRLLALLVGVFSGIGTLLVRSRLPKGRSKSTINLRAFQDMRFTWLTLGTFSLELEVFAGLGLFPTFIVMQGFSTSASIVLLAVLNVFSTIGRLLAGGFADRFGRINTQATLIIAGALAVFVIWLPFGNTLPGLYVFSAVFGLASGSFLSLAPACIGQISKASEVGGRFGACYSIVSIATLTCIPIGGEMLEKVGKRAMVAYLGSLLIVALGLFTMARWACLGYRWRWNAKI</sequence>
<dbReference type="InterPro" id="IPR020846">
    <property type="entry name" value="MFS_dom"/>
</dbReference>
<evidence type="ECO:0000256" key="4">
    <source>
        <dbReference type="SAM" id="Phobius"/>
    </source>
</evidence>
<accession>A0A9W9P6U6</accession>
<feature type="transmembrane region" description="Helical" evidence="4">
    <location>
        <begin position="282"/>
        <end position="303"/>
    </location>
</feature>
<feature type="transmembrane region" description="Helical" evidence="4">
    <location>
        <begin position="239"/>
        <end position="261"/>
    </location>
</feature>
<dbReference type="PANTHER" id="PTHR11360">
    <property type="entry name" value="MONOCARBOXYLATE TRANSPORTER"/>
    <property type="match status" value="1"/>
</dbReference>
<dbReference type="GeneID" id="83200202"/>
<dbReference type="InterPro" id="IPR011701">
    <property type="entry name" value="MFS"/>
</dbReference>
<dbReference type="InterPro" id="IPR036259">
    <property type="entry name" value="MFS_trans_sf"/>
</dbReference>
<comment type="subcellular location">
    <subcellularLocation>
        <location evidence="1">Membrane</location>
        <topology evidence="1">Multi-pass membrane protein</topology>
    </subcellularLocation>
</comment>
<keyword evidence="4" id="KW-1133">Transmembrane helix</keyword>
<evidence type="ECO:0000256" key="1">
    <source>
        <dbReference type="ARBA" id="ARBA00004141"/>
    </source>
</evidence>
<evidence type="ECO:0000256" key="2">
    <source>
        <dbReference type="ARBA" id="ARBA00006727"/>
    </source>
</evidence>
<feature type="transmembrane region" description="Helical" evidence="4">
    <location>
        <begin position="80"/>
        <end position="98"/>
    </location>
</feature>
<dbReference type="Proteomes" id="UP001150941">
    <property type="component" value="Unassembled WGS sequence"/>
</dbReference>